<reference evidence="10" key="1">
    <citation type="submission" date="2022-01" db="EMBL/GenBank/DDBJ databases">
        <title>Microbacterium eymi and Microbacterium rhizovicinus sp. nov., isolated from the rhizospheric soil of Elymus tsukushiensis, a plant native to the Dokdo Islands, Republic of Korea.</title>
        <authorList>
            <person name="Hwang Y.J."/>
        </authorList>
    </citation>
    <scope>NUCLEOTIDE SEQUENCE</scope>
    <source>
        <strain evidence="10">KUDC0405</strain>
    </source>
</reference>
<dbReference type="InterPro" id="IPR010203">
    <property type="entry name" value="RraA"/>
</dbReference>
<dbReference type="Pfam" id="PF03737">
    <property type="entry name" value="RraA-like"/>
    <property type="match status" value="1"/>
</dbReference>
<dbReference type="InterPro" id="IPR005493">
    <property type="entry name" value="RraA/RraA-like"/>
</dbReference>
<organism evidence="10 11">
    <name type="scientific">Microbacterium elymi</name>
    <dbReference type="NCBI Taxonomy" id="2909587"/>
    <lineage>
        <taxon>Bacteria</taxon>
        <taxon>Bacillati</taxon>
        <taxon>Actinomycetota</taxon>
        <taxon>Actinomycetes</taxon>
        <taxon>Micrococcales</taxon>
        <taxon>Microbacteriaceae</taxon>
        <taxon>Microbacterium</taxon>
    </lineage>
</organism>
<dbReference type="NCBIfam" id="TIGR01935">
    <property type="entry name" value="NOT-MenG"/>
    <property type="match status" value="1"/>
</dbReference>
<dbReference type="NCBIfam" id="NF006875">
    <property type="entry name" value="PRK09372.1"/>
    <property type="match status" value="1"/>
</dbReference>
<evidence type="ECO:0000256" key="9">
    <source>
        <dbReference type="RuleBase" id="RU004338"/>
    </source>
</evidence>
<comment type="cofactor">
    <cofactor evidence="2 9">
        <name>a divalent metal cation</name>
        <dbReference type="ChEBI" id="CHEBI:60240"/>
    </cofactor>
</comment>
<evidence type="ECO:0000313" key="11">
    <source>
        <dbReference type="Proteomes" id="UP001054811"/>
    </source>
</evidence>
<evidence type="ECO:0000256" key="7">
    <source>
        <dbReference type="ARBA" id="ARBA00025046"/>
    </source>
</evidence>
<evidence type="ECO:0000256" key="5">
    <source>
        <dbReference type="ARBA" id="ARBA00022723"/>
    </source>
</evidence>
<evidence type="ECO:0000256" key="8">
    <source>
        <dbReference type="ARBA" id="ARBA00047973"/>
    </source>
</evidence>
<comment type="catalytic activity">
    <reaction evidence="1 9">
        <text>4-hydroxy-4-methyl-2-oxoglutarate = 2 pyruvate</text>
        <dbReference type="Rhea" id="RHEA:22748"/>
        <dbReference type="ChEBI" id="CHEBI:15361"/>
        <dbReference type="ChEBI" id="CHEBI:58276"/>
        <dbReference type="EC" id="4.1.3.17"/>
    </reaction>
</comment>
<comment type="subunit">
    <text evidence="4 9">Homotrimer.</text>
</comment>
<evidence type="ECO:0000313" key="10">
    <source>
        <dbReference type="EMBL" id="UUT34565.1"/>
    </source>
</evidence>
<name>A0ABY5NHA8_9MICO</name>
<dbReference type="CDD" id="cd16841">
    <property type="entry name" value="RraA_family"/>
    <property type="match status" value="1"/>
</dbReference>
<protein>
    <recommendedName>
        <fullName evidence="9">4-hydroxy-4-methyl-2-oxoglutarate aldolase</fullName>
        <shortName evidence="9">HMG aldolase</shortName>
        <ecNumber evidence="9">4.1.1.112</ecNumber>
        <ecNumber evidence="9">4.1.3.17</ecNumber>
    </recommendedName>
    <alternativeName>
        <fullName evidence="9">Oxaloacetate decarboxylase</fullName>
    </alternativeName>
</protein>
<dbReference type="RefSeq" id="WP_259611090.1">
    <property type="nucleotide sequence ID" value="NZ_CP091139.2"/>
</dbReference>
<dbReference type="InterPro" id="IPR036704">
    <property type="entry name" value="RraA/RraA-like_sf"/>
</dbReference>
<dbReference type="PANTHER" id="PTHR33254">
    <property type="entry name" value="4-HYDROXY-4-METHYL-2-OXOGLUTARATE ALDOLASE 3-RELATED"/>
    <property type="match status" value="1"/>
</dbReference>
<evidence type="ECO:0000256" key="6">
    <source>
        <dbReference type="ARBA" id="ARBA00023239"/>
    </source>
</evidence>
<evidence type="ECO:0000256" key="2">
    <source>
        <dbReference type="ARBA" id="ARBA00001968"/>
    </source>
</evidence>
<evidence type="ECO:0000256" key="4">
    <source>
        <dbReference type="ARBA" id="ARBA00011233"/>
    </source>
</evidence>
<keyword evidence="6 9" id="KW-0456">Lyase</keyword>
<comment type="catalytic activity">
    <reaction evidence="8 9">
        <text>oxaloacetate + H(+) = pyruvate + CO2</text>
        <dbReference type="Rhea" id="RHEA:15641"/>
        <dbReference type="ChEBI" id="CHEBI:15361"/>
        <dbReference type="ChEBI" id="CHEBI:15378"/>
        <dbReference type="ChEBI" id="CHEBI:16452"/>
        <dbReference type="ChEBI" id="CHEBI:16526"/>
        <dbReference type="EC" id="4.1.1.112"/>
    </reaction>
</comment>
<sequence length="155" mass="15905">MTTSTADLWDERGDQLSSLTTQFRDFGGLTRFAGPARTVRCHEDNVVLAALLETPGDGAVLVVDGGGSLHCALMGDRIAGLAVDNGWGGVIINGAVRDSAALAALPIGIKALGVNPRKSGKAGAGEADVELRFGDAVIRPGAMIHADEDGVVVDR</sequence>
<dbReference type="Proteomes" id="UP001054811">
    <property type="component" value="Chromosome"/>
</dbReference>
<dbReference type="Gene3D" id="3.50.30.40">
    <property type="entry name" value="Ribonuclease E inhibitor RraA/RraA-like"/>
    <property type="match status" value="1"/>
</dbReference>
<dbReference type="EC" id="4.1.1.112" evidence="9"/>
<keyword evidence="11" id="KW-1185">Reference proteome</keyword>
<dbReference type="EC" id="4.1.3.17" evidence="9"/>
<evidence type="ECO:0000256" key="1">
    <source>
        <dbReference type="ARBA" id="ARBA00001342"/>
    </source>
</evidence>
<comment type="function">
    <text evidence="7 9">Catalyzes the aldol cleavage of 4-hydroxy-4-methyl-2-oxoglutarate (HMG) into 2 molecules of pyruvate. Also contains a secondary oxaloacetate (OAA) decarboxylase activity due to the common pyruvate enolate transition state formed following C-C bond cleavage in the retro-aldol and decarboxylation reactions.</text>
</comment>
<dbReference type="EMBL" id="CP091139">
    <property type="protein sequence ID" value="UUT34565.1"/>
    <property type="molecule type" value="Genomic_DNA"/>
</dbReference>
<keyword evidence="5 9" id="KW-0479">Metal-binding</keyword>
<comment type="similarity">
    <text evidence="3 9">Belongs to the class II aldolase/RraA-like family.</text>
</comment>
<gene>
    <name evidence="10" type="primary">rraA</name>
    <name evidence="10" type="ORF">L2X98_29010</name>
</gene>
<dbReference type="PANTHER" id="PTHR33254:SF4">
    <property type="entry name" value="4-HYDROXY-4-METHYL-2-OXOGLUTARATE ALDOLASE 3-RELATED"/>
    <property type="match status" value="1"/>
</dbReference>
<proteinExistence type="inferred from homology"/>
<dbReference type="SUPFAM" id="SSF89562">
    <property type="entry name" value="RraA-like"/>
    <property type="match status" value="1"/>
</dbReference>
<accession>A0ABY5NHA8</accession>
<evidence type="ECO:0000256" key="3">
    <source>
        <dbReference type="ARBA" id="ARBA00008621"/>
    </source>
</evidence>